<feature type="region of interest" description="Disordered" evidence="1">
    <location>
        <begin position="20"/>
        <end position="39"/>
    </location>
</feature>
<sequence length="427" mass="46133">MRWLPSAAAVATAAASGVYLSSPSDPKSPQMKLLPRSERADNSEALTALRRRCLTSLTIRREEAAAPGMSLCVSLGGRRLMSGGVGFADVENLIPCNERSVLRVASISKCFTAVLAAQMMEAGQMDFDKPVGEYLTKPEMKKFSRMTVRQLLSHTAGVRSYHRTDSDELENPEYYITKYYASATEATKELLCNDKEAIASEPPGSQFLYSTHGYTLLGAVLERLSGDQPIDSLLKKLFVQMGLSSGTVPEQHAPIIRNRARQYQRSKNSPSTLNNAAYIDNSYKYSGGGVLSCAEDLVAFGELMMRCANGEDCNGILKPNTIKMLWSAVPGTKVNWGVAFTGPYCLGFGTANYRGEQIVLHTGASIGGTSILLMVPRIGAVIAVICNLQRVSLTGLAVSILDAVFDYVQETAACAEPSTEVSACARF</sequence>
<accession>A0A1I8HJM3</accession>
<dbReference type="WBParaSite" id="maker-uti_cns_0006463-snap-gene-0.7-mRNA-1">
    <property type="protein sequence ID" value="maker-uti_cns_0006463-snap-gene-0.7-mRNA-1"/>
    <property type="gene ID" value="maker-uti_cns_0006463-snap-gene-0.7"/>
</dbReference>
<evidence type="ECO:0000313" key="5">
    <source>
        <dbReference type="WBParaSite" id="maker-uti_cns_0006463-snap-gene-0.7-mRNA-1"/>
    </source>
</evidence>
<dbReference type="GO" id="GO:0019216">
    <property type="term" value="P:regulation of lipid metabolic process"/>
    <property type="evidence" value="ECO:0007669"/>
    <property type="project" value="TreeGrafter"/>
</dbReference>
<keyword evidence="3" id="KW-1185">Reference proteome</keyword>
<evidence type="ECO:0000313" key="4">
    <source>
        <dbReference type="WBParaSite" id="maker-uti_cns_0004905-snap-gene-0.4-mRNA-1"/>
    </source>
</evidence>
<dbReference type="InterPro" id="IPR012338">
    <property type="entry name" value="Beta-lactam/transpept-like"/>
</dbReference>
<dbReference type="Gene3D" id="3.40.710.10">
    <property type="entry name" value="DD-peptidase/beta-lactamase superfamily"/>
    <property type="match status" value="1"/>
</dbReference>
<dbReference type="SUPFAM" id="SSF56601">
    <property type="entry name" value="beta-lactamase/transpeptidase-like"/>
    <property type="match status" value="1"/>
</dbReference>
<proteinExistence type="predicted"/>
<dbReference type="InterPro" id="IPR052794">
    <property type="entry name" value="Mito_Ser_Protease_LACTB"/>
</dbReference>
<dbReference type="GO" id="GO:0008233">
    <property type="term" value="F:peptidase activity"/>
    <property type="evidence" value="ECO:0007669"/>
    <property type="project" value="TreeGrafter"/>
</dbReference>
<evidence type="ECO:0000313" key="3">
    <source>
        <dbReference type="Proteomes" id="UP000095280"/>
    </source>
</evidence>
<dbReference type="GO" id="GO:0005739">
    <property type="term" value="C:mitochondrion"/>
    <property type="evidence" value="ECO:0007669"/>
    <property type="project" value="TreeGrafter"/>
</dbReference>
<dbReference type="Proteomes" id="UP000095280">
    <property type="component" value="Unplaced"/>
</dbReference>
<dbReference type="PANTHER" id="PTHR46520:SF1">
    <property type="entry name" value="SERINE BETA-LACTAMASE-LIKE PROTEIN LACTB, MITOCHONDRIAL"/>
    <property type="match status" value="1"/>
</dbReference>
<reference evidence="4 5" key="1">
    <citation type="submission" date="2016-11" db="UniProtKB">
        <authorList>
            <consortium name="WormBaseParasite"/>
        </authorList>
    </citation>
    <scope>IDENTIFICATION</scope>
</reference>
<name>A0A1I8HJM3_9PLAT</name>
<evidence type="ECO:0000259" key="2">
    <source>
        <dbReference type="Pfam" id="PF00144"/>
    </source>
</evidence>
<dbReference type="STRING" id="282301.A0A1I8HJM3"/>
<dbReference type="WBParaSite" id="maker-uti_cns_0004905-snap-gene-0.4-mRNA-1">
    <property type="protein sequence ID" value="maker-uti_cns_0004905-snap-gene-0.4-mRNA-1"/>
    <property type="gene ID" value="maker-uti_cns_0004905-snap-gene-0.4"/>
</dbReference>
<evidence type="ECO:0000256" key="1">
    <source>
        <dbReference type="SAM" id="MobiDB-lite"/>
    </source>
</evidence>
<dbReference type="InterPro" id="IPR001466">
    <property type="entry name" value="Beta-lactam-related"/>
</dbReference>
<organism evidence="3 5">
    <name type="scientific">Macrostomum lignano</name>
    <dbReference type="NCBI Taxonomy" id="282301"/>
    <lineage>
        <taxon>Eukaryota</taxon>
        <taxon>Metazoa</taxon>
        <taxon>Spiralia</taxon>
        <taxon>Lophotrochozoa</taxon>
        <taxon>Platyhelminthes</taxon>
        <taxon>Rhabditophora</taxon>
        <taxon>Macrostomorpha</taxon>
        <taxon>Macrostomida</taxon>
        <taxon>Macrostomidae</taxon>
        <taxon>Macrostomum</taxon>
    </lineage>
</organism>
<feature type="domain" description="Beta-lactamase-related" evidence="2">
    <location>
        <begin position="62"/>
        <end position="390"/>
    </location>
</feature>
<dbReference type="Pfam" id="PF00144">
    <property type="entry name" value="Beta-lactamase"/>
    <property type="match status" value="1"/>
</dbReference>
<dbReference type="PANTHER" id="PTHR46520">
    <property type="entry name" value="SERINE BETA-LACTAMASE-LIKE PROTEIN LACTB, MITOCHONDRIAL"/>
    <property type="match status" value="1"/>
</dbReference>
<dbReference type="OrthoDB" id="5946976at2759"/>
<dbReference type="GO" id="GO:0006508">
    <property type="term" value="P:proteolysis"/>
    <property type="evidence" value="ECO:0007669"/>
    <property type="project" value="TreeGrafter"/>
</dbReference>
<dbReference type="AlphaFoldDB" id="A0A1I8HJM3"/>
<protein>
    <submittedName>
        <fullName evidence="4 5">Beta-lactamase domain-containing protein</fullName>
    </submittedName>
</protein>